<dbReference type="Gene3D" id="3.40.30.10">
    <property type="entry name" value="Glutaredoxin"/>
    <property type="match status" value="1"/>
</dbReference>
<proteinExistence type="predicted"/>
<accession>A0A7C1FMH3</accession>
<dbReference type="AlphaFoldDB" id="A0A7C1FMH3"/>
<dbReference type="Pfam" id="PF14595">
    <property type="entry name" value="Thioredoxin_9"/>
    <property type="match status" value="1"/>
</dbReference>
<name>A0A7C1FMH3_9CHLR</name>
<sequence length="225" mass="25703">MTRWAMADATPVLPDDKLLAFEQCLTFKEYCELQEERNRLLAMRYAETRLTPAVQLALNAYEALLNILAVVTDEDPDTIAVLPIIARMVDASPRMQLHILSESDDLMPLAALLPGVDVLNIVEEWVLPQFLVFDDEWELQAQWGPRPAQAEGNLSEWLSRYPEYEKLADDESPVAQRQYAALTTALTYEMRLWYNSSLATACQQEFCDVLLALLQSEENDEEQFV</sequence>
<organism evidence="1">
    <name type="scientific">Caldilinea aerophila</name>
    <dbReference type="NCBI Taxonomy" id="133453"/>
    <lineage>
        <taxon>Bacteria</taxon>
        <taxon>Bacillati</taxon>
        <taxon>Chloroflexota</taxon>
        <taxon>Caldilineae</taxon>
        <taxon>Caldilineales</taxon>
        <taxon>Caldilineaceae</taxon>
        <taxon>Caldilinea</taxon>
    </lineage>
</organism>
<comment type="caution">
    <text evidence="1">The sequence shown here is derived from an EMBL/GenBank/DDBJ whole genome shotgun (WGS) entry which is preliminary data.</text>
</comment>
<dbReference type="EMBL" id="DSMG01000146">
    <property type="protein sequence ID" value="HDX32633.1"/>
    <property type="molecule type" value="Genomic_DNA"/>
</dbReference>
<gene>
    <name evidence="1" type="ORF">ENQ20_14275</name>
</gene>
<reference evidence="1" key="1">
    <citation type="journal article" date="2020" name="mSystems">
        <title>Genome- and Community-Level Interaction Insights into Carbon Utilization and Element Cycling Functions of Hydrothermarchaeota in Hydrothermal Sediment.</title>
        <authorList>
            <person name="Zhou Z."/>
            <person name="Liu Y."/>
            <person name="Xu W."/>
            <person name="Pan J."/>
            <person name="Luo Z.H."/>
            <person name="Li M."/>
        </authorList>
    </citation>
    <scope>NUCLEOTIDE SEQUENCE [LARGE SCALE GENOMIC DNA]</scope>
    <source>
        <strain evidence="1">SpSt-289</strain>
    </source>
</reference>
<evidence type="ECO:0000313" key="1">
    <source>
        <dbReference type="EMBL" id="HDX32633.1"/>
    </source>
</evidence>
<protein>
    <submittedName>
        <fullName evidence="1">Uncharacterized protein</fullName>
    </submittedName>
</protein>